<keyword evidence="4" id="KW-0460">Magnesium</keyword>
<dbReference type="NCBIfam" id="TIGR00685">
    <property type="entry name" value="T6PP"/>
    <property type="match status" value="1"/>
</dbReference>
<comment type="cofactor">
    <cofactor evidence="4">
        <name>Mg(2+)</name>
        <dbReference type="ChEBI" id="CHEBI:18420"/>
    </cofactor>
</comment>
<accession>A0ABY4T8L7</accession>
<evidence type="ECO:0000256" key="2">
    <source>
        <dbReference type="ARBA" id="ARBA00008770"/>
    </source>
</evidence>
<dbReference type="InterPro" id="IPR023214">
    <property type="entry name" value="HAD_sf"/>
</dbReference>
<comment type="function">
    <text evidence="4">Removes the phosphate from trehalose 6-phosphate to produce free trehalose.</text>
</comment>
<dbReference type="EC" id="3.1.3.12" evidence="4"/>
<name>A0ABY4T8L7_9GAMM</name>
<dbReference type="PANTHER" id="PTHR43768:SF3">
    <property type="entry name" value="TREHALOSE 6-PHOSPHATE PHOSPHATASE"/>
    <property type="match status" value="1"/>
</dbReference>
<comment type="pathway">
    <text evidence="1 4">Glycan biosynthesis; trehalose biosynthesis.</text>
</comment>
<dbReference type="SUPFAM" id="SSF56784">
    <property type="entry name" value="HAD-like"/>
    <property type="match status" value="1"/>
</dbReference>
<reference evidence="5" key="1">
    <citation type="submission" date="2020-10" db="EMBL/GenBank/DDBJ databases">
        <title>Whole-genome sequence of Luteibacter sp. EIF3.</title>
        <authorList>
            <person name="Friedrich I."/>
            <person name="Hertel R."/>
            <person name="Daniel R."/>
        </authorList>
    </citation>
    <scope>NUCLEOTIDE SEQUENCE</scope>
    <source>
        <strain evidence="5">EIF3</strain>
    </source>
</reference>
<keyword evidence="6" id="KW-1185">Reference proteome</keyword>
<comment type="catalytic activity">
    <reaction evidence="4">
        <text>alpha,alpha-trehalose 6-phosphate + H2O = alpha,alpha-trehalose + phosphate</text>
        <dbReference type="Rhea" id="RHEA:23420"/>
        <dbReference type="ChEBI" id="CHEBI:15377"/>
        <dbReference type="ChEBI" id="CHEBI:16551"/>
        <dbReference type="ChEBI" id="CHEBI:43474"/>
        <dbReference type="ChEBI" id="CHEBI:58429"/>
        <dbReference type="EC" id="3.1.3.12"/>
    </reaction>
</comment>
<keyword evidence="3 4" id="KW-0378">Hydrolase</keyword>
<evidence type="ECO:0000256" key="3">
    <source>
        <dbReference type="ARBA" id="ARBA00022801"/>
    </source>
</evidence>
<dbReference type="InterPro" id="IPR006379">
    <property type="entry name" value="HAD-SF_hydro_IIB"/>
</dbReference>
<evidence type="ECO:0000313" key="5">
    <source>
        <dbReference type="EMBL" id="URL59086.1"/>
    </source>
</evidence>
<evidence type="ECO:0000256" key="1">
    <source>
        <dbReference type="ARBA" id="ARBA00005199"/>
    </source>
</evidence>
<dbReference type="Gene3D" id="3.40.50.1000">
    <property type="entry name" value="HAD superfamily/HAD-like"/>
    <property type="match status" value="1"/>
</dbReference>
<evidence type="ECO:0000313" key="6">
    <source>
        <dbReference type="Proteomes" id="UP001056681"/>
    </source>
</evidence>
<dbReference type="NCBIfam" id="TIGR01484">
    <property type="entry name" value="HAD-SF-IIB"/>
    <property type="match status" value="1"/>
</dbReference>
<dbReference type="Pfam" id="PF02358">
    <property type="entry name" value="Trehalose_PPase"/>
    <property type="match status" value="1"/>
</dbReference>
<sequence>MLLSRPTASDCASASACWKRDVSLSIRILVVLRKVWRPRALPATPLAGKCGCKHAPSTARPLREPPLFSRAQRHPSRIAAHGAPVTTARDNLPRPPADLVTSDTALFLDADGTLLAFADDPEGVVVVDGLIETLDTIHDALDGALALVSGRAIAGLDRIFGRQRWAAAGQHGLERRDADGRLVTMPVDAEELARLRAIVHDVAIAMPGVRVEDKSWSVALHCRERPDHAAELDRVAPAIAARFPGFELQPGSYVYEFKPRGMDKGVAVAAFLDAAPFQGRRPVYLGDDLTDEHAFAVVNERGGASVRVGERTPSHAAFTLPSPADVHAWLNAVKAALTQGAARPR</sequence>
<dbReference type="Proteomes" id="UP001056681">
    <property type="component" value="Chromosome"/>
</dbReference>
<dbReference type="InterPro" id="IPR003337">
    <property type="entry name" value="Trehalose_PPase"/>
</dbReference>
<dbReference type="PANTHER" id="PTHR43768">
    <property type="entry name" value="TREHALOSE 6-PHOSPHATE PHOSPHATASE"/>
    <property type="match status" value="1"/>
</dbReference>
<gene>
    <name evidence="5" type="primary">otsB</name>
    <name evidence="5" type="ORF">IM816_02925</name>
</gene>
<dbReference type="InterPro" id="IPR044651">
    <property type="entry name" value="OTSB-like"/>
</dbReference>
<protein>
    <recommendedName>
        <fullName evidence="4">Trehalose 6-phosphate phosphatase</fullName>
        <ecNumber evidence="4">3.1.3.12</ecNumber>
    </recommendedName>
</protein>
<proteinExistence type="inferred from homology"/>
<organism evidence="5 6">
    <name type="scientific">Luteibacter flocculans</name>
    <dbReference type="NCBI Taxonomy" id="2780091"/>
    <lineage>
        <taxon>Bacteria</taxon>
        <taxon>Pseudomonadati</taxon>
        <taxon>Pseudomonadota</taxon>
        <taxon>Gammaproteobacteria</taxon>
        <taxon>Lysobacterales</taxon>
        <taxon>Rhodanobacteraceae</taxon>
        <taxon>Luteibacter</taxon>
    </lineage>
</organism>
<dbReference type="EMBL" id="CP063231">
    <property type="protein sequence ID" value="URL59086.1"/>
    <property type="molecule type" value="Genomic_DNA"/>
</dbReference>
<dbReference type="InterPro" id="IPR036412">
    <property type="entry name" value="HAD-like_sf"/>
</dbReference>
<evidence type="ECO:0000256" key="4">
    <source>
        <dbReference type="RuleBase" id="RU361117"/>
    </source>
</evidence>
<dbReference type="Gene3D" id="3.30.70.1020">
    <property type="entry name" value="Trehalose-6-phosphate phosphatase related protein, domain 2"/>
    <property type="match status" value="1"/>
</dbReference>
<dbReference type="GO" id="GO:0004805">
    <property type="term" value="F:trehalose-phosphatase activity"/>
    <property type="evidence" value="ECO:0007669"/>
    <property type="project" value="UniProtKB-EC"/>
</dbReference>
<dbReference type="CDD" id="cd01627">
    <property type="entry name" value="HAD_TPP"/>
    <property type="match status" value="1"/>
</dbReference>
<comment type="similarity">
    <text evidence="2 4">Belongs to the trehalose phosphatase family.</text>
</comment>
<keyword evidence="4" id="KW-0479">Metal-binding</keyword>